<gene>
    <name evidence="2" type="ORF">F8M41_011432</name>
</gene>
<keyword evidence="1" id="KW-0732">Signal</keyword>
<reference evidence="2 3" key="1">
    <citation type="journal article" date="2019" name="Environ. Microbiol.">
        <title>At the nexus of three kingdoms: the genome of the mycorrhizal fungus Gigaspora margarita provides insights into plant, endobacterial and fungal interactions.</title>
        <authorList>
            <person name="Venice F."/>
            <person name="Ghignone S."/>
            <person name="Salvioli di Fossalunga A."/>
            <person name="Amselem J."/>
            <person name="Novero M."/>
            <person name="Xianan X."/>
            <person name="Sedzielewska Toro K."/>
            <person name="Morin E."/>
            <person name="Lipzen A."/>
            <person name="Grigoriev I.V."/>
            <person name="Henrissat B."/>
            <person name="Martin F.M."/>
            <person name="Bonfante P."/>
        </authorList>
    </citation>
    <scope>NUCLEOTIDE SEQUENCE [LARGE SCALE GENOMIC DNA]</scope>
    <source>
        <strain evidence="2 3">BEG34</strain>
    </source>
</reference>
<evidence type="ECO:0000313" key="2">
    <source>
        <dbReference type="EMBL" id="KAF0532155.1"/>
    </source>
</evidence>
<proteinExistence type="predicted"/>
<dbReference type="OrthoDB" id="73465at2759"/>
<dbReference type="EMBL" id="WTPW01000235">
    <property type="protein sequence ID" value="KAF0532155.1"/>
    <property type="molecule type" value="Genomic_DNA"/>
</dbReference>
<name>A0A8H4AU04_GIGMA</name>
<evidence type="ECO:0000256" key="1">
    <source>
        <dbReference type="SAM" id="SignalP"/>
    </source>
</evidence>
<keyword evidence="3" id="KW-1185">Reference proteome</keyword>
<comment type="caution">
    <text evidence="2">The sequence shown here is derived from an EMBL/GenBank/DDBJ whole genome shotgun (WGS) entry which is preliminary data.</text>
</comment>
<feature type="chain" id="PRO_5034712368" evidence="1">
    <location>
        <begin position="27"/>
        <end position="466"/>
    </location>
</feature>
<organism evidence="2 3">
    <name type="scientific">Gigaspora margarita</name>
    <dbReference type="NCBI Taxonomy" id="4874"/>
    <lineage>
        <taxon>Eukaryota</taxon>
        <taxon>Fungi</taxon>
        <taxon>Fungi incertae sedis</taxon>
        <taxon>Mucoromycota</taxon>
        <taxon>Glomeromycotina</taxon>
        <taxon>Glomeromycetes</taxon>
        <taxon>Diversisporales</taxon>
        <taxon>Gigasporaceae</taxon>
        <taxon>Gigaspora</taxon>
    </lineage>
</organism>
<evidence type="ECO:0000313" key="3">
    <source>
        <dbReference type="Proteomes" id="UP000439903"/>
    </source>
</evidence>
<protein>
    <submittedName>
        <fullName evidence="2">Sequence orphan</fullName>
    </submittedName>
</protein>
<dbReference type="AlphaFoldDB" id="A0A8H4AU04"/>
<sequence length="466" mass="51477">MKETLLMITSLIILFSSFLYVSPTKSNSQPAQCYDHPNPLNWQYREAVPCPVSKQKVITSNLAATDSNKNMFDLTFTCGVKNETTCDRVKETFEIAGNIISSAFILNSVITINASYIDFCVVLGECGSKSGLVTLGGASPARSIPLQDDDGLVRLYPQALVKQFQFKTHPEYGPYDITAMFNSAGTNFWFDGDGNIGPKQQDFLFVVLHEIIHGLGFASNWGDYINDDNPKAITPDVCLVPDDDDSKLKFNGFMESVFDKYIINMSSGHKTSETTNKLNQFANATTKFSDDAQFKAKFKSSSQYQLARDMMNLVTTPSSLGFLPHDSNTTAQAIILETSLNPYQQGSSVSHVDFNTYNNTGDFLMKYLADRGVSLRTMTTSRGCTDIIGPKLKLILETIGYATSDYPNPYKPNATITSNNLNQNVGGNAVVSNSSPKMINLDFKALIIFNLVSIVTAQFFLKDIYI</sequence>
<dbReference type="Proteomes" id="UP000439903">
    <property type="component" value="Unassembled WGS sequence"/>
</dbReference>
<accession>A0A8H4AU04</accession>
<feature type="signal peptide" evidence="1">
    <location>
        <begin position="1"/>
        <end position="26"/>
    </location>
</feature>